<proteinExistence type="predicted"/>
<name>A0ABV1RJN4_9ALTE</name>
<evidence type="ECO:0000313" key="2">
    <source>
        <dbReference type="EMBL" id="MER2493148.1"/>
    </source>
</evidence>
<dbReference type="PROSITE" id="PS51832">
    <property type="entry name" value="HD_GYP"/>
    <property type="match status" value="1"/>
</dbReference>
<evidence type="ECO:0000259" key="1">
    <source>
        <dbReference type="PROSITE" id="PS51832"/>
    </source>
</evidence>
<organism evidence="2 3">
    <name type="scientific">Catenovulum sediminis</name>
    <dbReference type="NCBI Taxonomy" id="1740262"/>
    <lineage>
        <taxon>Bacteria</taxon>
        <taxon>Pseudomonadati</taxon>
        <taxon>Pseudomonadota</taxon>
        <taxon>Gammaproteobacteria</taxon>
        <taxon>Alteromonadales</taxon>
        <taxon>Alteromonadaceae</taxon>
        <taxon>Catenovulum</taxon>
    </lineage>
</organism>
<reference evidence="2 3" key="1">
    <citation type="submission" date="2024-06" db="EMBL/GenBank/DDBJ databases">
        <authorList>
            <person name="Chen R.Y."/>
        </authorList>
    </citation>
    <scope>NUCLEOTIDE SEQUENCE [LARGE SCALE GENOMIC DNA]</scope>
    <source>
        <strain evidence="2 3">D2</strain>
    </source>
</reference>
<feature type="domain" description="HD-GYP" evidence="1">
    <location>
        <begin position="108"/>
        <end position="304"/>
    </location>
</feature>
<gene>
    <name evidence="2" type="ORF">ABS311_14795</name>
</gene>
<dbReference type="Gene3D" id="1.10.3210.10">
    <property type="entry name" value="Hypothetical protein af1432"/>
    <property type="match status" value="1"/>
</dbReference>
<sequence>MTKNLESSDLHQHYATHLGNVTKDNQVIATGDIRNTAGVLVAAKNTRINQQIAEKIARHKLLIPLEQQIALEKTCKVEQELFALPSHPEVKVLIENGVGVEQFQNHGKALKYYPLLLQKLTVLKASYPEIYKKAVMGAYVALLISLERNLDVKTSSNIFIATLVRDIGLLHIEPKIVMGTGVLSAQDWLMLQGHVSIGYHYVRLENNIPNVIPRAIFEHHERCDGFGYPKQKFEHQLSLEGQVVAFADSFIGMFYKYIFALKYPFKALLPIMQFNAGAHGIENTDACIRLFGKLVKSYKRIHSNQELAVLSAKIPLRHKHINEWFVQAEILNAGLSSVYSGAAIVRSTERISWLRRLLTRSGIDDNRFVNWLKEVDFQSISDKEVEEIEQYALMLNEMSWHLNELRKVFSLIITHLQGPEEQVSEYKDIYRILKAMMGHFKADLL</sequence>
<comment type="caution">
    <text evidence="2">The sequence shown here is derived from an EMBL/GenBank/DDBJ whole genome shotgun (WGS) entry which is preliminary data.</text>
</comment>
<dbReference type="PANTHER" id="PTHR43155:SF2">
    <property type="entry name" value="CYCLIC DI-GMP PHOSPHODIESTERASE PA4108"/>
    <property type="match status" value="1"/>
</dbReference>
<dbReference type="Pfam" id="PF13487">
    <property type="entry name" value="HD_5"/>
    <property type="match status" value="1"/>
</dbReference>
<dbReference type="InterPro" id="IPR037522">
    <property type="entry name" value="HD_GYP_dom"/>
</dbReference>
<dbReference type="RefSeq" id="WP_350402477.1">
    <property type="nucleotide sequence ID" value="NZ_JBELOE010000254.1"/>
</dbReference>
<dbReference type="InterPro" id="IPR003607">
    <property type="entry name" value="HD/PDEase_dom"/>
</dbReference>
<dbReference type="PANTHER" id="PTHR43155">
    <property type="entry name" value="CYCLIC DI-GMP PHOSPHODIESTERASE PA4108-RELATED"/>
    <property type="match status" value="1"/>
</dbReference>
<accession>A0ABV1RJN4</accession>
<keyword evidence="3" id="KW-1185">Reference proteome</keyword>
<dbReference type="Proteomes" id="UP001467690">
    <property type="component" value="Unassembled WGS sequence"/>
</dbReference>
<evidence type="ECO:0000313" key="3">
    <source>
        <dbReference type="Proteomes" id="UP001467690"/>
    </source>
</evidence>
<dbReference type="CDD" id="cd00077">
    <property type="entry name" value="HDc"/>
    <property type="match status" value="1"/>
</dbReference>
<dbReference type="SUPFAM" id="SSF109604">
    <property type="entry name" value="HD-domain/PDEase-like"/>
    <property type="match status" value="1"/>
</dbReference>
<dbReference type="EMBL" id="JBELOE010000254">
    <property type="protein sequence ID" value="MER2493148.1"/>
    <property type="molecule type" value="Genomic_DNA"/>
</dbReference>
<protein>
    <submittedName>
        <fullName evidence="2">HD domain-containing phosphohydrolase</fullName>
    </submittedName>
</protein>